<dbReference type="Proteomes" id="UP000321947">
    <property type="component" value="Unassembled WGS sequence"/>
</dbReference>
<evidence type="ECO:0000313" key="4">
    <source>
        <dbReference type="Proteomes" id="UP000321393"/>
    </source>
</evidence>
<dbReference type="EMBL" id="SSTD01007155">
    <property type="protein sequence ID" value="TYK19060.1"/>
    <property type="molecule type" value="Genomic_DNA"/>
</dbReference>
<evidence type="ECO:0000313" key="3">
    <source>
        <dbReference type="EMBL" id="TYK19060.1"/>
    </source>
</evidence>
<reference evidence="4 5" key="1">
    <citation type="submission" date="2019-08" db="EMBL/GenBank/DDBJ databases">
        <title>Draft genome sequences of two oriental melons (Cucumis melo L. var makuwa).</title>
        <authorList>
            <person name="Kwon S.-Y."/>
        </authorList>
    </citation>
    <scope>NUCLEOTIDE SEQUENCE [LARGE SCALE GENOMIC DNA]</scope>
    <source>
        <strain evidence="5">cv. Chang Bougi</strain>
        <strain evidence="4">cv. SW 3</strain>
        <tissue evidence="3">Leaf</tissue>
    </source>
</reference>
<comment type="caution">
    <text evidence="3">The sequence shown here is derived from an EMBL/GenBank/DDBJ whole genome shotgun (WGS) entry which is preliminary data.</text>
</comment>
<evidence type="ECO:0000313" key="2">
    <source>
        <dbReference type="EMBL" id="KAA0035905.1"/>
    </source>
</evidence>
<name>A0A5D3D6B5_CUCMM</name>
<evidence type="ECO:0000313" key="5">
    <source>
        <dbReference type="Proteomes" id="UP000321947"/>
    </source>
</evidence>
<keyword evidence="1" id="KW-0732">Signal</keyword>
<sequence length="195" mass="21634">MDELASLTILLYLIDGVLRLIDEATTTTGVVEKARRLEISKLRKNIRMESYSWSEDEDTLRKKCPFNKCKEASSSKYLVKTSAANIIDRCGSTEVLIVSHNDIQDAWIIDSREMGQFKCESNRSGYAYKFENGGLKVTKGSLVKLRGTLKNGLYVLEGTAVSSSATIASVKGPTMPSVGGLRYFLSIIDDFSRKV</sequence>
<gene>
    <name evidence="3" type="ORF">E5676_scaffold529G00180</name>
    <name evidence="2" type="ORF">E6C27_scaffold56G00730</name>
</gene>
<dbReference type="Proteomes" id="UP000321393">
    <property type="component" value="Unassembled WGS sequence"/>
</dbReference>
<proteinExistence type="predicted"/>
<protein>
    <submittedName>
        <fullName evidence="3">Integrase, catalytic core</fullName>
    </submittedName>
</protein>
<dbReference type="EMBL" id="SSTE01019881">
    <property type="protein sequence ID" value="KAA0035905.1"/>
    <property type="molecule type" value="Genomic_DNA"/>
</dbReference>
<organism evidence="3 5">
    <name type="scientific">Cucumis melo var. makuwa</name>
    <name type="common">Oriental melon</name>
    <dbReference type="NCBI Taxonomy" id="1194695"/>
    <lineage>
        <taxon>Eukaryota</taxon>
        <taxon>Viridiplantae</taxon>
        <taxon>Streptophyta</taxon>
        <taxon>Embryophyta</taxon>
        <taxon>Tracheophyta</taxon>
        <taxon>Spermatophyta</taxon>
        <taxon>Magnoliopsida</taxon>
        <taxon>eudicotyledons</taxon>
        <taxon>Gunneridae</taxon>
        <taxon>Pentapetalae</taxon>
        <taxon>rosids</taxon>
        <taxon>fabids</taxon>
        <taxon>Cucurbitales</taxon>
        <taxon>Cucurbitaceae</taxon>
        <taxon>Benincaseae</taxon>
        <taxon>Cucumis</taxon>
    </lineage>
</organism>
<evidence type="ECO:0000256" key="1">
    <source>
        <dbReference type="SAM" id="SignalP"/>
    </source>
</evidence>
<accession>A0A5D3D6B5</accession>
<feature type="signal peptide" evidence="1">
    <location>
        <begin position="1"/>
        <end position="19"/>
    </location>
</feature>
<feature type="chain" id="PRO_5042723229" evidence="1">
    <location>
        <begin position="20"/>
        <end position="195"/>
    </location>
</feature>
<dbReference type="AlphaFoldDB" id="A0A5D3D6B5"/>